<dbReference type="EMBL" id="BARW01004985">
    <property type="protein sequence ID" value="GAI68747.1"/>
    <property type="molecule type" value="Genomic_DNA"/>
</dbReference>
<proteinExistence type="predicted"/>
<protein>
    <submittedName>
        <fullName evidence="1">Uncharacterized protein</fullName>
    </submittedName>
</protein>
<reference evidence="1" key="1">
    <citation type="journal article" date="2014" name="Front. Microbiol.">
        <title>High frequency of phylogenetically diverse reductive dehalogenase-homologous genes in deep subseafloor sedimentary metagenomes.</title>
        <authorList>
            <person name="Kawai M."/>
            <person name="Futagami T."/>
            <person name="Toyoda A."/>
            <person name="Takaki Y."/>
            <person name="Nishi S."/>
            <person name="Hori S."/>
            <person name="Arai W."/>
            <person name="Tsubouchi T."/>
            <person name="Morono Y."/>
            <person name="Uchiyama I."/>
            <person name="Ito T."/>
            <person name="Fujiyama A."/>
            <person name="Inagaki F."/>
            <person name="Takami H."/>
        </authorList>
    </citation>
    <scope>NUCLEOTIDE SEQUENCE</scope>
    <source>
        <strain evidence="1">Expedition CK06-06</strain>
    </source>
</reference>
<feature type="non-terminal residue" evidence="1">
    <location>
        <position position="1"/>
    </location>
</feature>
<accession>X1QJS5</accession>
<name>X1QJS5_9ZZZZ</name>
<dbReference type="AlphaFoldDB" id="X1QJS5"/>
<gene>
    <name evidence="1" type="ORF">S12H4_11214</name>
</gene>
<comment type="caution">
    <text evidence="1">The sequence shown here is derived from an EMBL/GenBank/DDBJ whole genome shotgun (WGS) entry which is preliminary data.</text>
</comment>
<evidence type="ECO:0000313" key="1">
    <source>
        <dbReference type="EMBL" id="GAI68747.1"/>
    </source>
</evidence>
<sequence length="46" mass="4841">VNKLDSPAVQVTLSAPVICTLSMRDDIMALGNDNLTDTHTVDSLGV</sequence>
<organism evidence="1">
    <name type="scientific">marine sediment metagenome</name>
    <dbReference type="NCBI Taxonomy" id="412755"/>
    <lineage>
        <taxon>unclassified sequences</taxon>
        <taxon>metagenomes</taxon>
        <taxon>ecological metagenomes</taxon>
    </lineage>
</organism>